<dbReference type="GO" id="GO:0009055">
    <property type="term" value="F:electron transfer activity"/>
    <property type="evidence" value="ECO:0007669"/>
    <property type="project" value="InterPro"/>
</dbReference>
<evidence type="ECO:0000256" key="2">
    <source>
        <dbReference type="ARBA" id="ARBA00022617"/>
    </source>
</evidence>
<evidence type="ECO:0000313" key="10">
    <source>
        <dbReference type="Proteomes" id="UP000652567"/>
    </source>
</evidence>
<dbReference type="SUPFAM" id="SSF46626">
    <property type="entry name" value="Cytochrome c"/>
    <property type="match status" value="1"/>
</dbReference>
<accession>A0A928V7P7</accession>
<reference evidence="9" key="1">
    <citation type="submission" date="2018-07" db="EMBL/GenBank/DDBJ databases">
        <title>Genome assembly of strain Ka43.</title>
        <authorList>
            <person name="Kukolya J."/>
            <person name="Nagy I."/>
            <person name="Horvath B."/>
            <person name="Toth A."/>
        </authorList>
    </citation>
    <scope>NUCLEOTIDE SEQUENCE</scope>
    <source>
        <strain evidence="9">KB43</strain>
    </source>
</reference>
<evidence type="ECO:0000313" key="9">
    <source>
        <dbReference type="EMBL" id="MBE8718044.1"/>
    </source>
</evidence>
<feature type="signal peptide" evidence="7">
    <location>
        <begin position="1"/>
        <end position="26"/>
    </location>
</feature>
<dbReference type="PANTHER" id="PTHR33751">
    <property type="entry name" value="CBB3-TYPE CYTOCHROME C OXIDASE SUBUNIT FIXP"/>
    <property type="match status" value="1"/>
</dbReference>
<dbReference type="InterPro" id="IPR036909">
    <property type="entry name" value="Cyt_c-like_dom_sf"/>
</dbReference>
<organism evidence="9 10">
    <name type="scientific">Cellvibrio polysaccharolyticus</name>
    <dbReference type="NCBI Taxonomy" id="2082724"/>
    <lineage>
        <taxon>Bacteria</taxon>
        <taxon>Pseudomonadati</taxon>
        <taxon>Pseudomonadota</taxon>
        <taxon>Gammaproteobacteria</taxon>
        <taxon>Cellvibrionales</taxon>
        <taxon>Cellvibrionaceae</taxon>
        <taxon>Cellvibrio</taxon>
    </lineage>
</organism>
<dbReference type="EMBL" id="PRDL01000001">
    <property type="protein sequence ID" value="MBE8718044.1"/>
    <property type="molecule type" value="Genomic_DNA"/>
</dbReference>
<dbReference type="RefSeq" id="WP_193910294.1">
    <property type="nucleotide sequence ID" value="NZ_PRDL01000001.1"/>
</dbReference>
<keyword evidence="5 6" id="KW-0408">Iron</keyword>
<dbReference type="Proteomes" id="UP000652567">
    <property type="component" value="Unassembled WGS sequence"/>
</dbReference>
<keyword evidence="2 6" id="KW-0349">Heme</keyword>
<name>A0A928V7P7_9GAMM</name>
<dbReference type="AlphaFoldDB" id="A0A928V7P7"/>
<evidence type="ECO:0000256" key="6">
    <source>
        <dbReference type="PROSITE-ProRule" id="PRU00433"/>
    </source>
</evidence>
<keyword evidence="4" id="KW-0249">Electron transport</keyword>
<evidence type="ECO:0000256" key="5">
    <source>
        <dbReference type="ARBA" id="ARBA00023004"/>
    </source>
</evidence>
<keyword evidence="3 6" id="KW-0479">Metal-binding</keyword>
<dbReference type="PANTHER" id="PTHR33751:SF9">
    <property type="entry name" value="CYTOCHROME C4"/>
    <property type="match status" value="1"/>
</dbReference>
<dbReference type="PROSITE" id="PS51007">
    <property type="entry name" value="CYTC"/>
    <property type="match status" value="1"/>
</dbReference>
<dbReference type="InterPro" id="IPR050597">
    <property type="entry name" value="Cytochrome_c_Oxidase_Subunit"/>
</dbReference>
<feature type="domain" description="Cytochrome c" evidence="8">
    <location>
        <begin position="46"/>
        <end position="124"/>
    </location>
</feature>
<dbReference type="Gene3D" id="1.10.760.10">
    <property type="entry name" value="Cytochrome c-like domain"/>
    <property type="match status" value="1"/>
</dbReference>
<keyword evidence="10" id="KW-1185">Reference proteome</keyword>
<protein>
    <recommendedName>
        <fullName evidence="8">Cytochrome c domain-containing protein</fullName>
    </recommendedName>
</protein>
<evidence type="ECO:0000256" key="3">
    <source>
        <dbReference type="ARBA" id="ARBA00022723"/>
    </source>
</evidence>
<sequence length="134" mass="14653">MTYRCSRLGKYLVAALLVPGIGWLSACSDAPQTGVELSTKDESPEVLLAHGRQQSRLCLGCHGPRGVSNVKSYPSLAGKPQEHLARELMAFREGTRENPLMSSVVKSLSDRDIQALSLYYSQQNLPLSVQDHAL</sequence>
<gene>
    <name evidence="9" type="ORF">C4F51_12695</name>
</gene>
<proteinExistence type="predicted"/>
<dbReference type="GO" id="GO:0020037">
    <property type="term" value="F:heme binding"/>
    <property type="evidence" value="ECO:0007669"/>
    <property type="project" value="InterPro"/>
</dbReference>
<keyword evidence="1" id="KW-0813">Transport</keyword>
<dbReference type="GO" id="GO:0046872">
    <property type="term" value="F:metal ion binding"/>
    <property type="evidence" value="ECO:0007669"/>
    <property type="project" value="UniProtKB-KW"/>
</dbReference>
<dbReference type="PROSITE" id="PS51257">
    <property type="entry name" value="PROKAR_LIPOPROTEIN"/>
    <property type="match status" value="1"/>
</dbReference>
<evidence type="ECO:0000256" key="1">
    <source>
        <dbReference type="ARBA" id="ARBA00022448"/>
    </source>
</evidence>
<evidence type="ECO:0000256" key="7">
    <source>
        <dbReference type="SAM" id="SignalP"/>
    </source>
</evidence>
<dbReference type="InterPro" id="IPR009056">
    <property type="entry name" value="Cyt_c-like_dom"/>
</dbReference>
<keyword evidence="7" id="KW-0732">Signal</keyword>
<comment type="caution">
    <text evidence="9">The sequence shown here is derived from an EMBL/GenBank/DDBJ whole genome shotgun (WGS) entry which is preliminary data.</text>
</comment>
<feature type="chain" id="PRO_5036965820" description="Cytochrome c domain-containing protein" evidence="7">
    <location>
        <begin position="27"/>
        <end position="134"/>
    </location>
</feature>
<evidence type="ECO:0000256" key="4">
    <source>
        <dbReference type="ARBA" id="ARBA00022982"/>
    </source>
</evidence>
<evidence type="ECO:0000259" key="8">
    <source>
        <dbReference type="PROSITE" id="PS51007"/>
    </source>
</evidence>